<sequence>MGQVVRKLYSPSKQYKVEIIKRKDSLYTTEVYRWMEDCGYEFWSSINQGFSLIDSEEHARKIAIEQLKECSREKINTNA</sequence>
<name>A0ABD7RKX0_BACCE</name>
<evidence type="ECO:0000313" key="2">
    <source>
        <dbReference type="Proteomes" id="UP000309400"/>
    </source>
</evidence>
<organism evidence="1 2">
    <name type="scientific">Bacillus cereus</name>
    <dbReference type="NCBI Taxonomy" id="1396"/>
    <lineage>
        <taxon>Bacteria</taxon>
        <taxon>Bacillati</taxon>
        <taxon>Bacillota</taxon>
        <taxon>Bacilli</taxon>
        <taxon>Bacillales</taxon>
        <taxon>Bacillaceae</taxon>
        <taxon>Bacillus</taxon>
        <taxon>Bacillus cereus group</taxon>
    </lineage>
</organism>
<dbReference type="RefSeq" id="WP_139019547.1">
    <property type="nucleotide sequence ID" value="NZ_JARPPZ010000146.1"/>
</dbReference>
<proteinExistence type="predicted"/>
<protein>
    <submittedName>
        <fullName evidence="1">Uncharacterized protein</fullName>
    </submittedName>
</protein>
<gene>
    <name evidence="1" type="ORF">FHG65_00150</name>
</gene>
<dbReference type="EMBL" id="VDDR01000001">
    <property type="protein sequence ID" value="TNC02655.1"/>
    <property type="molecule type" value="Genomic_DNA"/>
</dbReference>
<accession>A0ABD7RKX0</accession>
<reference evidence="1 2" key="1">
    <citation type="submission" date="2019-06" db="EMBL/GenBank/DDBJ databases">
        <title>Biocontrol Bacillus strains from Vietnam.</title>
        <authorList>
            <person name="Borriss R."/>
            <person name="Lasch P."/>
            <person name="Thanh Tam L.T."/>
        </authorList>
    </citation>
    <scope>NUCLEOTIDE SEQUENCE [LARGE SCALE GENOMIC DNA]</scope>
    <source>
        <strain evidence="1 2">A8</strain>
    </source>
</reference>
<dbReference type="Proteomes" id="UP000309400">
    <property type="component" value="Unassembled WGS sequence"/>
</dbReference>
<evidence type="ECO:0000313" key="1">
    <source>
        <dbReference type="EMBL" id="TNC02655.1"/>
    </source>
</evidence>
<comment type="caution">
    <text evidence="1">The sequence shown here is derived from an EMBL/GenBank/DDBJ whole genome shotgun (WGS) entry which is preliminary data.</text>
</comment>
<dbReference type="AlphaFoldDB" id="A0ABD7RKX0"/>